<dbReference type="RefSeq" id="WP_150983989.1">
    <property type="nucleotide sequence ID" value="NZ_CP062803.1"/>
</dbReference>
<protein>
    <submittedName>
        <fullName evidence="1">HAD family phosphatase</fullName>
    </submittedName>
</protein>
<dbReference type="InterPro" id="IPR036412">
    <property type="entry name" value="HAD-like_sf"/>
</dbReference>
<dbReference type="GO" id="GO:0043136">
    <property type="term" value="F:sn-glycerol 3-phosphatase activity"/>
    <property type="evidence" value="ECO:0007669"/>
    <property type="project" value="TreeGrafter"/>
</dbReference>
<dbReference type="PANTHER" id="PTHR18901">
    <property type="entry name" value="2-DEOXYGLUCOSE-6-PHOSPHATE PHOSPHATASE 2"/>
    <property type="match status" value="1"/>
</dbReference>
<dbReference type="InterPro" id="IPR023198">
    <property type="entry name" value="PGP-like_dom2"/>
</dbReference>
<dbReference type="PRINTS" id="PR00413">
    <property type="entry name" value="HADHALOGNASE"/>
</dbReference>
<dbReference type="Gene3D" id="1.10.150.240">
    <property type="entry name" value="Putative phosphatase, domain 2"/>
    <property type="match status" value="1"/>
</dbReference>
<dbReference type="AlphaFoldDB" id="A0A643G160"/>
<dbReference type="SFLD" id="SFLDG01129">
    <property type="entry name" value="C1.5:_HAD__Beta-PGM__Phosphata"/>
    <property type="match status" value="1"/>
</dbReference>
<dbReference type="Gene3D" id="3.40.50.1000">
    <property type="entry name" value="HAD superfamily/HAD-like"/>
    <property type="match status" value="1"/>
</dbReference>
<dbReference type="GO" id="GO:0006114">
    <property type="term" value="P:glycerol biosynthetic process"/>
    <property type="evidence" value="ECO:0007669"/>
    <property type="project" value="TreeGrafter"/>
</dbReference>
<accession>A0A643G160</accession>
<gene>
    <name evidence="1" type="ORF">F7R26_016190</name>
</gene>
<evidence type="ECO:0000313" key="1">
    <source>
        <dbReference type="EMBL" id="QOT75702.1"/>
    </source>
</evidence>
<organism evidence="1 2">
    <name type="scientific">Cupriavidus basilensis</name>
    <dbReference type="NCBI Taxonomy" id="68895"/>
    <lineage>
        <taxon>Bacteria</taxon>
        <taxon>Pseudomonadati</taxon>
        <taxon>Pseudomonadota</taxon>
        <taxon>Betaproteobacteria</taxon>
        <taxon>Burkholderiales</taxon>
        <taxon>Burkholderiaceae</taxon>
        <taxon>Cupriavidus</taxon>
    </lineage>
</organism>
<dbReference type="Proteomes" id="UP000397656">
    <property type="component" value="Chromosome 1"/>
</dbReference>
<name>A0A643G160_9BURK</name>
<dbReference type="PANTHER" id="PTHR18901:SF38">
    <property type="entry name" value="PSEUDOURIDINE-5'-PHOSPHATASE"/>
    <property type="match status" value="1"/>
</dbReference>
<dbReference type="InterPro" id="IPR023214">
    <property type="entry name" value="HAD_sf"/>
</dbReference>
<dbReference type="EMBL" id="CP062803">
    <property type="protein sequence ID" value="QOT75702.1"/>
    <property type="molecule type" value="Genomic_DNA"/>
</dbReference>
<evidence type="ECO:0000313" key="2">
    <source>
        <dbReference type="Proteomes" id="UP000397656"/>
    </source>
</evidence>
<dbReference type="InterPro" id="IPR006439">
    <property type="entry name" value="HAD-SF_hydro_IA"/>
</dbReference>
<dbReference type="NCBIfam" id="TIGR01509">
    <property type="entry name" value="HAD-SF-IA-v3"/>
    <property type="match status" value="1"/>
</dbReference>
<reference evidence="1 2" key="1">
    <citation type="submission" date="2020-10" db="EMBL/GenBank/DDBJ databases">
        <title>Complete genome sequence of Cupriavidus basilensis CCUG 49340T.</title>
        <authorList>
            <person name="Salva-Serra F."/>
            <person name="Donoso R.A."/>
            <person name="Cho K.H."/>
            <person name="Yoo J.A."/>
            <person name="Lee K."/>
            <person name="Yoon S.-H."/>
            <person name="Perez-Pantoja D."/>
            <person name="Moore E.R.B."/>
        </authorList>
    </citation>
    <scope>NUCLEOTIDE SEQUENCE [LARGE SCALE GENOMIC DNA]</scope>
    <source>
        <strain evidence="2">CCUG 49340</strain>
    </source>
</reference>
<dbReference type="SFLD" id="SFLDG01135">
    <property type="entry name" value="C1.5.6:_HAD__Beta-PGM__Phospha"/>
    <property type="match status" value="1"/>
</dbReference>
<dbReference type="Pfam" id="PF00702">
    <property type="entry name" value="Hydrolase"/>
    <property type="match status" value="1"/>
</dbReference>
<proteinExistence type="predicted"/>
<dbReference type="GeneID" id="98402454"/>
<sequence length="237" mass="24911">MSPQLTPQLTPFTAAIFDMDGLLIDSERAIMQAWIGAAREIGITLAASDYVQVIGKAKPESDAFLVSLLGDEHAFRQVQAMAGAQLHAPATGPRFPLKPGARELLSALRGAGIPCAVASSSRVEEIKDRLGRVGVLDFFSSISGGDDVRRGKPDPALYQLAAERLGVAPRACLAFEDSENGATAANRSGAQVVVVPDIKPPSPVVTGFSFRVLGTLHEAIAHVPHWFGVHAARGLAG</sequence>
<dbReference type="SFLD" id="SFLDS00003">
    <property type="entry name" value="Haloacid_Dehalogenase"/>
    <property type="match status" value="1"/>
</dbReference>
<dbReference type="SUPFAM" id="SSF56784">
    <property type="entry name" value="HAD-like"/>
    <property type="match status" value="1"/>
</dbReference>